<evidence type="ECO:0000256" key="2">
    <source>
        <dbReference type="ARBA" id="ARBA00022801"/>
    </source>
</evidence>
<keyword evidence="6" id="KW-1185">Reference proteome</keyword>
<protein>
    <submittedName>
        <fullName evidence="5">Beta-N-acetylhexosaminidase</fullName>
    </submittedName>
</protein>
<evidence type="ECO:0000313" key="6">
    <source>
        <dbReference type="Proteomes" id="UP000295680"/>
    </source>
</evidence>
<dbReference type="InterPro" id="IPR001764">
    <property type="entry name" value="Glyco_hydro_3_N"/>
</dbReference>
<dbReference type="AlphaFoldDB" id="A0A4R2JAN9"/>
<dbReference type="OrthoDB" id="9805821at2"/>
<dbReference type="EMBL" id="SLWS01000011">
    <property type="protein sequence ID" value="TCO53049.1"/>
    <property type="molecule type" value="Genomic_DNA"/>
</dbReference>
<gene>
    <name evidence="5" type="ORF">EV192_111246</name>
</gene>
<keyword evidence="2" id="KW-0378">Hydrolase</keyword>
<evidence type="ECO:0000259" key="4">
    <source>
        <dbReference type="Pfam" id="PF00933"/>
    </source>
</evidence>
<dbReference type="PRINTS" id="PR00133">
    <property type="entry name" value="GLHYDRLASE3"/>
</dbReference>
<dbReference type="InterPro" id="IPR017853">
    <property type="entry name" value="GH"/>
</dbReference>
<dbReference type="GO" id="GO:0005975">
    <property type="term" value="P:carbohydrate metabolic process"/>
    <property type="evidence" value="ECO:0007669"/>
    <property type="project" value="InterPro"/>
</dbReference>
<evidence type="ECO:0000256" key="3">
    <source>
        <dbReference type="ARBA" id="ARBA00023295"/>
    </source>
</evidence>
<dbReference type="GO" id="GO:0004553">
    <property type="term" value="F:hydrolase activity, hydrolyzing O-glycosyl compounds"/>
    <property type="evidence" value="ECO:0007669"/>
    <property type="project" value="InterPro"/>
</dbReference>
<dbReference type="PANTHER" id="PTHR30480:SF16">
    <property type="entry name" value="GLYCOSIDE HYDROLASE FAMILY 3 DOMAIN PROTEIN"/>
    <property type="match status" value="1"/>
</dbReference>
<organism evidence="5 6">
    <name type="scientific">Actinocrispum wychmicini</name>
    <dbReference type="NCBI Taxonomy" id="1213861"/>
    <lineage>
        <taxon>Bacteria</taxon>
        <taxon>Bacillati</taxon>
        <taxon>Actinomycetota</taxon>
        <taxon>Actinomycetes</taxon>
        <taxon>Pseudonocardiales</taxon>
        <taxon>Pseudonocardiaceae</taxon>
        <taxon>Actinocrispum</taxon>
    </lineage>
</organism>
<dbReference type="Pfam" id="PF00933">
    <property type="entry name" value="Glyco_hydro_3"/>
    <property type="match status" value="1"/>
</dbReference>
<dbReference type="InterPro" id="IPR036962">
    <property type="entry name" value="Glyco_hydro_3_N_sf"/>
</dbReference>
<feature type="domain" description="Glycoside hydrolase family 3 N-terminal" evidence="4">
    <location>
        <begin position="21"/>
        <end position="313"/>
    </location>
</feature>
<dbReference type="SUPFAM" id="SSF51445">
    <property type="entry name" value="(Trans)glycosidases"/>
    <property type="match status" value="1"/>
</dbReference>
<comment type="similarity">
    <text evidence="1">Belongs to the glycosyl hydrolase 3 family.</text>
</comment>
<sequence length="478" mass="49402">MLPGFGGTSAPEWLRRRIGEGLGGVVLFGRNVIDDEQIHSLTTQLRSERADVIIGIDEEGGDVTRLDVATGSFVPGPLALGAAGDTSLTTQVAAALGERLAACGITLDLAPCADLTLTPDDPIIGVRAFGSDPESVAEQVAAYVTGMQRFGVAACAKHFPGHGAATEDSHLSLPVLPRTEAELRAIELVPFIAAIKAGVRTIMSGHLVVQDWGQDPVTLNHKALTDVLRGELGFTGAVITDALEMGAVSGEFGRHDGMAAAAVKALAAGADVLCMGGAAFEADVLDAVSAGIVAAVKSGALSEERLAEASQRAFELRTPPVSTPVVPVDFELGLSVARKALRVAGEPRLDGPPLVVDVVTDPTIAAGNVKWGLGPHLTELVPGTRPLRVAPTEVDTVLAAAKEFRQVVLVTREAHRYPAVRALLSAVDGLDVIRVETGVPGPDLGPNPRIDTFSGSYVSLRAAAELLAMTTSLVSGGH</sequence>
<keyword evidence="3" id="KW-0326">Glycosidase</keyword>
<comment type="caution">
    <text evidence="5">The sequence shown here is derived from an EMBL/GenBank/DDBJ whole genome shotgun (WGS) entry which is preliminary data.</text>
</comment>
<reference evidence="5 6" key="1">
    <citation type="submission" date="2019-03" db="EMBL/GenBank/DDBJ databases">
        <title>Genomic Encyclopedia of Type Strains, Phase IV (KMG-IV): sequencing the most valuable type-strain genomes for metagenomic binning, comparative biology and taxonomic classification.</title>
        <authorList>
            <person name="Goeker M."/>
        </authorList>
    </citation>
    <scope>NUCLEOTIDE SEQUENCE [LARGE SCALE GENOMIC DNA]</scope>
    <source>
        <strain evidence="5 6">DSM 45934</strain>
    </source>
</reference>
<dbReference type="Proteomes" id="UP000295680">
    <property type="component" value="Unassembled WGS sequence"/>
</dbReference>
<evidence type="ECO:0000313" key="5">
    <source>
        <dbReference type="EMBL" id="TCO53049.1"/>
    </source>
</evidence>
<dbReference type="GO" id="GO:0009254">
    <property type="term" value="P:peptidoglycan turnover"/>
    <property type="evidence" value="ECO:0007669"/>
    <property type="project" value="TreeGrafter"/>
</dbReference>
<proteinExistence type="inferred from homology"/>
<name>A0A4R2JAN9_9PSEU</name>
<dbReference type="Gene3D" id="3.20.20.300">
    <property type="entry name" value="Glycoside hydrolase, family 3, N-terminal domain"/>
    <property type="match status" value="1"/>
</dbReference>
<dbReference type="PANTHER" id="PTHR30480">
    <property type="entry name" value="BETA-HEXOSAMINIDASE-RELATED"/>
    <property type="match status" value="1"/>
</dbReference>
<accession>A0A4R2JAN9</accession>
<dbReference type="InterPro" id="IPR050226">
    <property type="entry name" value="NagZ_Beta-hexosaminidase"/>
</dbReference>
<evidence type="ECO:0000256" key="1">
    <source>
        <dbReference type="ARBA" id="ARBA00005336"/>
    </source>
</evidence>